<dbReference type="OrthoDB" id="30243at2"/>
<dbReference type="AlphaFoldDB" id="A0A318S297"/>
<keyword evidence="2" id="KW-1185">Reference proteome</keyword>
<sequence length="621" mass="70505">MNALEAEVLRRVRADGPVRLHVTGEEYVWLRRAVRTLWDDHDGWWARQEKFQLLFLAFLRAYTFYRDLSENDRVFWANFYRELELPPRPVTNAQYDNLWAVLTSHEETRPYCRETSGGRRFVDSIAAIWGIRSLTAAQLISFFGAYYNRFPGRPIDRALMQRLVPDADDVMLRQAAAYDRVFRDMTRVVDFILDTNKNLARLAPDVLCARLEAAGVSLGTPNPVKFFAHKTEAGLWRLVTASDGGTRRRYRVHVARTTLRQPTDESDVTVQLAPGVGVEGGGVEVRLEDREQFRSGRAELRFEHVRVPVHGALVRVSGLSVGRHVGELYLNDQPAGRSVDVTILPAFEWQWTRQRGPLIERQWQVGSVRLHDGRFGTFRWQPSWECEDGRWRPGGSVARVWIDEALEFDVLVSAESYGARVLDPSDGSVVSRVSSPEVLRRAIVRVFTPSKRRPQDVRAYVESVPDVRCSVLEGQHVAPLADVTACSNDAVVLEVRHADVWHRLHAVPYDAPPLSWACEVRDGDLMIDVGAARNVRVRVEERARSGTCVEAYELLVPSGAFRHELRRSTVWEALDVTVSVVAENEAVVSKRVSCPPRPLVDAWSDLLRHGLGWAALKRKQP</sequence>
<reference evidence="1 2" key="1">
    <citation type="submission" date="2018-06" db="EMBL/GenBank/DDBJ databases">
        <title>Genomic Encyclopedia of Type Strains, Phase IV (KMG-IV): sequencing the most valuable type-strain genomes for metagenomic binning, comparative biology and taxonomic classification.</title>
        <authorList>
            <person name="Goeker M."/>
        </authorList>
    </citation>
    <scope>NUCLEOTIDE SEQUENCE [LARGE SCALE GENOMIC DNA]</scope>
    <source>
        <strain evidence="1 2">DSM 18048</strain>
    </source>
</reference>
<proteinExistence type="predicted"/>
<organism evidence="1 2">
    <name type="scientific">Deinococcus yavapaiensis KR-236</name>
    <dbReference type="NCBI Taxonomy" id="694435"/>
    <lineage>
        <taxon>Bacteria</taxon>
        <taxon>Thermotogati</taxon>
        <taxon>Deinococcota</taxon>
        <taxon>Deinococci</taxon>
        <taxon>Deinococcales</taxon>
        <taxon>Deinococcaceae</taxon>
        <taxon>Deinococcus</taxon>
    </lineage>
</organism>
<evidence type="ECO:0000313" key="1">
    <source>
        <dbReference type="EMBL" id="PYE52046.1"/>
    </source>
</evidence>
<accession>A0A318S297</accession>
<dbReference type="Proteomes" id="UP000248326">
    <property type="component" value="Unassembled WGS sequence"/>
</dbReference>
<comment type="caution">
    <text evidence="1">The sequence shown here is derived from an EMBL/GenBank/DDBJ whole genome shotgun (WGS) entry which is preliminary data.</text>
</comment>
<dbReference type="EMBL" id="QJSX01000013">
    <property type="protein sequence ID" value="PYE52046.1"/>
    <property type="molecule type" value="Genomic_DNA"/>
</dbReference>
<name>A0A318S297_9DEIO</name>
<gene>
    <name evidence="1" type="ORF">DES52_11392</name>
</gene>
<evidence type="ECO:0000313" key="2">
    <source>
        <dbReference type="Proteomes" id="UP000248326"/>
    </source>
</evidence>
<protein>
    <submittedName>
        <fullName evidence="1">Uncharacterized protein</fullName>
    </submittedName>
</protein>
<dbReference type="RefSeq" id="WP_110887814.1">
    <property type="nucleotide sequence ID" value="NZ_QJSX01000013.1"/>
</dbReference>